<protein>
    <recommendedName>
        <fullName evidence="1">Glycosyltransferase family 18 catalytic domain-containing protein</fullName>
    </recommendedName>
</protein>
<feature type="domain" description="Glycosyltransferase family 18 catalytic" evidence="1">
    <location>
        <begin position="265"/>
        <end position="463"/>
    </location>
</feature>
<name>A0A1Y2BIL3_9TREE</name>
<keyword evidence="3" id="KW-1185">Reference proteome</keyword>
<sequence length="495" mass="56035">MAIEYVPLATSSAEASEVEDLQTTKRRRLGHSTLSRIALPSHLTSRPRLLYTVVGSLLLVSFFWLVRAKRSTGWTEPEPGPNPYFHTGKIWEHNDQVAARLDRCASLGLLRNISLPLPSLSADEEAELSAEGCGTAETTVVILASLWFAEAYSGTSTTGETIYAQSVISTLNALGYAYVFSSLGWYNDDMKKTTELWHKHRWNTRVVLADPEQVKVCWQHRGGQCAKDESFQEGIEVWRLLSFWYWDDSGNPLGTAFTLSPSPRNENHFLSFSIEPTCHRLPRIHPQDRPKPPQVYLLAKQMRYLDNSSAFSWTLPALDSLQDEFGVRVVGGIVDDDADAAKALSETGITNFGKLDKIEFYEQLARSSVLLGVGRPRISPSPWDALCMGVPFINPILQWDEEDPFDRSKWHAQQWHMTDIEPPYVYHVHAHDLDELRTTVGEALAHPIESWIPDYMKFDFACERTREVIEGDWLDVARGILEERKARGEGNLFVL</sequence>
<evidence type="ECO:0000259" key="1">
    <source>
        <dbReference type="Pfam" id="PF15024"/>
    </source>
</evidence>
<dbReference type="UniPathway" id="UPA00378"/>
<dbReference type="Proteomes" id="UP000193986">
    <property type="component" value="Unassembled WGS sequence"/>
</dbReference>
<dbReference type="OrthoDB" id="2113294at2759"/>
<dbReference type="InParanoid" id="A0A1Y2BIL3"/>
<dbReference type="GO" id="GO:0030144">
    <property type="term" value="F:alpha-1,6-mannosylglycoprotein 6-beta-N-acetylglucosaminyltransferase activity"/>
    <property type="evidence" value="ECO:0007669"/>
    <property type="project" value="InterPro"/>
</dbReference>
<evidence type="ECO:0000313" key="3">
    <source>
        <dbReference type="Proteomes" id="UP000193986"/>
    </source>
</evidence>
<reference evidence="2 3" key="1">
    <citation type="submission" date="2016-07" db="EMBL/GenBank/DDBJ databases">
        <title>Pervasive Adenine N6-methylation of Active Genes in Fungi.</title>
        <authorList>
            <consortium name="DOE Joint Genome Institute"/>
            <person name="Mondo S.J."/>
            <person name="Dannebaum R.O."/>
            <person name="Kuo R.C."/>
            <person name="Labutti K."/>
            <person name="Haridas S."/>
            <person name="Kuo A."/>
            <person name="Salamov A."/>
            <person name="Ahrendt S.R."/>
            <person name="Lipzen A."/>
            <person name="Sullivan W."/>
            <person name="Andreopoulos W.B."/>
            <person name="Clum A."/>
            <person name="Lindquist E."/>
            <person name="Daum C."/>
            <person name="Ramamoorthy G.K."/>
            <person name="Gryganskyi A."/>
            <person name="Culley D."/>
            <person name="Magnuson J.K."/>
            <person name="James T.Y."/>
            <person name="O'Malley M.A."/>
            <person name="Stajich J.E."/>
            <person name="Spatafora J.W."/>
            <person name="Visel A."/>
            <person name="Grigoriev I.V."/>
        </authorList>
    </citation>
    <scope>NUCLEOTIDE SEQUENCE [LARGE SCALE GENOMIC DNA]</scope>
    <source>
        <strain evidence="2 3">68-887.2</strain>
    </source>
</reference>
<dbReference type="InterPro" id="IPR026116">
    <property type="entry name" value="GT18_cat"/>
</dbReference>
<proteinExistence type="predicted"/>
<dbReference type="Pfam" id="PF15024">
    <property type="entry name" value="Glyco_transf_18"/>
    <property type="match status" value="1"/>
</dbReference>
<comment type="caution">
    <text evidence="2">The sequence shown here is derived from an EMBL/GenBank/DDBJ whole genome shotgun (WGS) entry which is preliminary data.</text>
</comment>
<dbReference type="AlphaFoldDB" id="A0A1Y2BIL3"/>
<dbReference type="STRING" id="71784.A0A1Y2BIL3"/>
<dbReference type="EMBL" id="MCFC01000002">
    <property type="protein sequence ID" value="ORY34622.1"/>
    <property type="molecule type" value="Genomic_DNA"/>
</dbReference>
<accession>A0A1Y2BIL3</accession>
<evidence type="ECO:0000313" key="2">
    <source>
        <dbReference type="EMBL" id="ORY34622.1"/>
    </source>
</evidence>
<organism evidence="2 3">
    <name type="scientific">Naematelia encephala</name>
    <dbReference type="NCBI Taxonomy" id="71784"/>
    <lineage>
        <taxon>Eukaryota</taxon>
        <taxon>Fungi</taxon>
        <taxon>Dikarya</taxon>
        <taxon>Basidiomycota</taxon>
        <taxon>Agaricomycotina</taxon>
        <taxon>Tremellomycetes</taxon>
        <taxon>Tremellales</taxon>
        <taxon>Naemateliaceae</taxon>
        <taxon>Naematelia</taxon>
    </lineage>
</organism>
<gene>
    <name evidence="2" type="ORF">BCR39DRAFT_513651</name>
</gene>